<organism evidence="15 16">
    <name type="scientific">Neorickettsia helminthoeca str. Oregon</name>
    <dbReference type="NCBI Taxonomy" id="1286528"/>
    <lineage>
        <taxon>Bacteria</taxon>
        <taxon>Pseudomonadati</taxon>
        <taxon>Pseudomonadota</taxon>
        <taxon>Alphaproteobacteria</taxon>
        <taxon>Rickettsiales</taxon>
        <taxon>Anaplasmataceae</taxon>
        <taxon>Neorickettsia</taxon>
    </lineage>
</organism>
<protein>
    <recommendedName>
        <fullName evidence="13">Cysteine--tRNA ligase</fullName>
        <ecNumber evidence="13">6.1.1.16</ecNumber>
    </recommendedName>
    <alternativeName>
        <fullName evidence="13">Cysteinyl-tRNA synthetase</fullName>
        <shortName evidence="13">CysRS</shortName>
    </alternativeName>
</protein>
<feature type="short sequence motif" description="'KMSKS' region" evidence="13">
    <location>
        <begin position="265"/>
        <end position="269"/>
    </location>
</feature>
<evidence type="ECO:0000256" key="5">
    <source>
        <dbReference type="ARBA" id="ARBA00022598"/>
    </source>
</evidence>
<dbReference type="SMART" id="SM00840">
    <property type="entry name" value="DALR_2"/>
    <property type="match status" value="1"/>
</dbReference>
<name>X5HJK4_9RICK</name>
<dbReference type="GO" id="GO:0006423">
    <property type="term" value="P:cysteinyl-tRNA aminoacylation"/>
    <property type="evidence" value="ECO:0007669"/>
    <property type="project" value="UniProtKB-UniRule"/>
</dbReference>
<dbReference type="KEGG" id="nhm:NHE_0316"/>
<evidence type="ECO:0000256" key="8">
    <source>
        <dbReference type="ARBA" id="ARBA00022833"/>
    </source>
</evidence>
<feature type="binding site" evidence="13">
    <location>
        <position position="236"/>
    </location>
    <ligand>
        <name>Zn(2+)</name>
        <dbReference type="ChEBI" id="CHEBI:29105"/>
    </ligand>
</feature>
<dbReference type="PRINTS" id="PR00983">
    <property type="entry name" value="TRNASYNTHCYS"/>
</dbReference>
<feature type="binding site" evidence="13">
    <location>
        <position position="29"/>
    </location>
    <ligand>
        <name>Zn(2+)</name>
        <dbReference type="ChEBI" id="CHEBI:29105"/>
    </ligand>
</feature>
<reference evidence="15 16" key="1">
    <citation type="submission" date="2014-03" db="EMBL/GenBank/DDBJ databases">
        <title>Sequencing and Comparison of Genomes and Transcriptome Profiles of Human Ehrlichiosis Agents.</title>
        <authorList>
            <person name="Lin M."/>
            <person name="Daugherty S.C."/>
            <person name="Nagaraj S."/>
            <person name="Cheng Z."/>
            <person name="Xiong Q."/>
            <person name="Lin F.-Y."/>
            <person name="Sengamalay N."/>
            <person name="Ott S."/>
            <person name="Godinez A."/>
            <person name="Tallon L.J."/>
            <person name="Sadzewicz L."/>
            <person name="Fraser C.M."/>
            <person name="Dunning Hotopp J.C."/>
            <person name="Rikihisa Y."/>
        </authorList>
    </citation>
    <scope>NUCLEOTIDE SEQUENCE [LARGE SCALE GENOMIC DNA]</scope>
    <source>
        <strain evidence="15 16">Oregon</strain>
    </source>
</reference>
<evidence type="ECO:0000256" key="2">
    <source>
        <dbReference type="ARBA" id="ARBA00005594"/>
    </source>
</evidence>
<dbReference type="PANTHER" id="PTHR10890:SF3">
    <property type="entry name" value="CYSTEINE--TRNA LIGASE, CYTOPLASMIC"/>
    <property type="match status" value="1"/>
</dbReference>
<dbReference type="PANTHER" id="PTHR10890">
    <property type="entry name" value="CYSTEINYL-TRNA SYNTHETASE"/>
    <property type="match status" value="1"/>
</dbReference>
<dbReference type="Proteomes" id="UP000023755">
    <property type="component" value="Chromosome"/>
</dbReference>
<dbReference type="InterPro" id="IPR014729">
    <property type="entry name" value="Rossmann-like_a/b/a_fold"/>
</dbReference>
<evidence type="ECO:0000256" key="1">
    <source>
        <dbReference type="ARBA" id="ARBA00004496"/>
    </source>
</evidence>
<dbReference type="Gene3D" id="1.20.120.1910">
    <property type="entry name" value="Cysteine-tRNA ligase, C-terminal anti-codon recognition domain"/>
    <property type="match status" value="1"/>
</dbReference>
<keyword evidence="8 13" id="KW-0862">Zinc</keyword>
<dbReference type="FunFam" id="3.40.50.620:FF:000068">
    <property type="entry name" value="Cysteine--tRNA ligase"/>
    <property type="match status" value="1"/>
</dbReference>
<dbReference type="GO" id="GO:0008270">
    <property type="term" value="F:zinc ion binding"/>
    <property type="evidence" value="ECO:0007669"/>
    <property type="project" value="UniProtKB-UniRule"/>
</dbReference>
<dbReference type="STRING" id="1286528.NHE_0316"/>
<feature type="binding site" evidence="13">
    <location>
        <position position="268"/>
    </location>
    <ligand>
        <name>ATP</name>
        <dbReference type="ChEBI" id="CHEBI:30616"/>
    </ligand>
</feature>
<dbReference type="NCBIfam" id="TIGR00435">
    <property type="entry name" value="cysS"/>
    <property type="match status" value="1"/>
</dbReference>
<evidence type="ECO:0000256" key="10">
    <source>
        <dbReference type="ARBA" id="ARBA00022917"/>
    </source>
</evidence>
<proteinExistence type="inferred from homology"/>
<comment type="catalytic activity">
    <reaction evidence="12 13">
        <text>tRNA(Cys) + L-cysteine + ATP = L-cysteinyl-tRNA(Cys) + AMP + diphosphate</text>
        <dbReference type="Rhea" id="RHEA:17773"/>
        <dbReference type="Rhea" id="RHEA-COMP:9661"/>
        <dbReference type="Rhea" id="RHEA-COMP:9679"/>
        <dbReference type="ChEBI" id="CHEBI:30616"/>
        <dbReference type="ChEBI" id="CHEBI:33019"/>
        <dbReference type="ChEBI" id="CHEBI:35235"/>
        <dbReference type="ChEBI" id="CHEBI:78442"/>
        <dbReference type="ChEBI" id="CHEBI:78517"/>
        <dbReference type="ChEBI" id="CHEBI:456215"/>
        <dbReference type="EC" id="6.1.1.16"/>
    </reaction>
</comment>
<keyword evidence="9 13" id="KW-0067">ATP-binding</keyword>
<evidence type="ECO:0000256" key="11">
    <source>
        <dbReference type="ARBA" id="ARBA00023146"/>
    </source>
</evidence>
<keyword evidence="11 13" id="KW-0030">Aminoacyl-tRNA synthetase</keyword>
<keyword evidence="7 13" id="KW-0547">Nucleotide-binding</keyword>
<comment type="subunit">
    <text evidence="3 13">Monomer.</text>
</comment>
<dbReference type="HOGENOM" id="CLU_013528_0_1_5"/>
<dbReference type="SUPFAM" id="SSF52374">
    <property type="entry name" value="Nucleotidylyl transferase"/>
    <property type="match status" value="1"/>
</dbReference>
<sequence length="452" mass="51338">MKIKVYDTLSGVKRDFIPINGDEVRMYVCGPTVYDVPHIGNIRAAVVYDIVYRVLRKAFTRVVYVRNITDIDDKIINASLTQGVEYSEIALRYEKIFREHLKLMNCLPPSFEPRATENIEQMISIIRSLVESGNAYRAGGSVYFDVSSFKDYGALSKKKIDELVYGVRIDGDENKRHPGDFVLWKHDDEVYWPSPWGNGRPGWHIECSAMILTTLGADFDIHGGGADLKFPHHENEIAQSVCANPGSKFARYWIHNGFLTVNGEKMSKSLGNIINVDTLIKNGVTPNTIRFILISTHYSKPMDWCPKIVQEAVNSLMKFKIVLIDNNALSKTTEDDCDGYMEKFFISMSDDFNTPAAIALLYELRDKIHLGDHSKAQQYAVLLNTLLLFLGIDLQASQSVISEDFITSQIQERVAFRQQRNFVEADKIRDTLAQKGVLLRDLKDGTTDWIML</sequence>
<evidence type="ECO:0000256" key="12">
    <source>
        <dbReference type="ARBA" id="ARBA00047398"/>
    </source>
</evidence>
<feature type="binding site" evidence="13">
    <location>
        <position position="207"/>
    </location>
    <ligand>
        <name>Zn(2+)</name>
        <dbReference type="ChEBI" id="CHEBI:29105"/>
    </ligand>
</feature>
<dbReference type="InterPro" id="IPR024909">
    <property type="entry name" value="Cys-tRNA/MSH_ligase"/>
</dbReference>
<keyword evidence="16" id="KW-1185">Reference proteome</keyword>
<evidence type="ECO:0000256" key="3">
    <source>
        <dbReference type="ARBA" id="ARBA00011245"/>
    </source>
</evidence>
<dbReference type="HAMAP" id="MF_00041">
    <property type="entry name" value="Cys_tRNA_synth"/>
    <property type="match status" value="1"/>
</dbReference>
<feature type="binding site" evidence="13">
    <location>
        <position position="232"/>
    </location>
    <ligand>
        <name>Zn(2+)</name>
        <dbReference type="ChEBI" id="CHEBI:29105"/>
    </ligand>
</feature>
<dbReference type="SUPFAM" id="SSF47323">
    <property type="entry name" value="Anticodon-binding domain of a subclass of class I aminoacyl-tRNA synthetases"/>
    <property type="match status" value="1"/>
</dbReference>
<evidence type="ECO:0000256" key="9">
    <source>
        <dbReference type="ARBA" id="ARBA00022840"/>
    </source>
</evidence>
<dbReference type="CDD" id="cd00672">
    <property type="entry name" value="CysRS_core"/>
    <property type="match status" value="1"/>
</dbReference>
<keyword evidence="10 13" id="KW-0648">Protein biosynthesis</keyword>
<dbReference type="Pfam" id="PF01406">
    <property type="entry name" value="tRNA-synt_1e"/>
    <property type="match status" value="1"/>
</dbReference>
<dbReference type="InterPro" id="IPR015273">
    <property type="entry name" value="Cys-tRNA-synt_Ia_DALR"/>
</dbReference>
<dbReference type="RefSeq" id="WP_051579547.1">
    <property type="nucleotide sequence ID" value="NZ_CP007481.1"/>
</dbReference>
<gene>
    <name evidence="13 15" type="primary">cysS</name>
    <name evidence="15" type="ORF">NHE_0316</name>
</gene>
<dbReference type="InterPro" id="IPR009080">
    <property type="entry name" value="tRNAsynth_Ia_anticodon-bd"/>
</dbReference>
<dbReference type="GO" id="GO:0005829">
    <property type="term" value="C:cytosol"/>
    <property type="evidence" value="ECO:0007669"/>
    <property type="project" value="TreeGrafter"/>
</dbReference>
<comment type="subcellular location">
    <subcellularLocation>
        <location evidence="1 13">Cytoplasm</location>
    </subcellularLocation>
</comment>
<comment type="cofactor">
    <cofactor evidence="13">
        <name>Zn(2+)</name>
        <dbReference type="ChEBI" id="CHEBI:29105"/>
    </cofactor>
    <text evidence="13">Binds 1 zinc ion per subunit.</text>
</comment>
<accession>X5HJK4</accession>
<dbReference type="AlphaFoldDB" id="X5HJK4"/>
<dbReference type="EC" id="6.1.1.16" evidence="13"/>
<keyword evidence="6 13" id="KW-0479">Metal-binding</keyword>
<dbReference type="GO" id="GO:0005524">
    <property type="term" value="F:ATP binding"/>
    <property type="evidence" value="ECO:0007669"/>
    <property type="project" value="UniProtKB-UniRule"/>
</dbReference>
<dbReference type="Gene3D" id="3.40.50.620">
    <property type="entry name" value="HUPs"/>
    <property type="match status" value="1"/>
</dbReference>
<keyword evidence="4 13" id="KW-0963">Cytoplasm</keyword>
<dbReference type="InterPro" id="IPR032678">
    <property type="entry name" value="tRNA-synt_1_cat_dom"/>
</dbReference>
<evidence type="ECO:0000256" key="7">
    <source>
        <dbReference type="ARBA" id="ARBA00022741"/>
    </source>
</evidence>
<evidence type="ECO:0000313" key="15">
    <source>
        <dbReference type="EMBL" id="AHX11274.1"/>
    </source>
</evidence>
<evidence type="ECO:0000256" key="13">
    <source>
        <dbReference type="HAMAP-Rule" id="MF_00041"/>
    </source>
</evidence>
<feature type="short sequence motif" description="'HIGH' region" evidence="13">
    <location>
        <begin position="31"/>
        <end position="41"/>
    </location>
</feature>
<dbReference type="EMBL" id="CP007481">
    <property type="protein sequence ID" value="AHX11274.1"/>
    <property type="molecule type" value="Genomic_DNA"/>
</dbReference>
<dbReference type="InterPro" id="IPR015803">
    <property type="entry name" value="Cys-tRNA-ligase"/>
</dbReference>
<comment type="similarity">
    <text evidence="2 13">Belongs to the class-I aminoacyl-tRNA synthetase family.</text>
</comment>
<dbReference type="Pfam" id="PF09190">
    <property type="entry name" value="DALR_2"/>
    <property type="match status" value="1"/>
</dbReference>
<dbReference type="GO" id="GO:0004817">
    <property type="term" value="F:cysteine-tRNA ligase activity"/>
    <property type="evidence" value="ECO:0007669"/>
    <property type="project" value="UniProtKB-UniRule"/>
</dbReference>
<evidence type="ECO:0000259" key="14">
    <source>
        <dbReference type="SMART" id="SM00840"/>
    </source>
</evidence>
<dbReference type="OrthoDB" id="9815130at2"/>
<evidence type="ECO:0000256" key="6">
    <source>
        <dbReference type="ARBA" id="ARBA00022723"/>
    </source>
</evidence>
<keyword evidence="5 13" id="KW-0436">Ligase</keyword>
<evidence type="ECO:0000313" key="16">
    <source>
        <dbReference type="Proteomes" id="UP000023755"/>
    </source>
</evidence>
<feature type="domain" description="Cysteinyl-tRNA synthetase class Ia DALR" evidence="14">
    <location>
        <begin position="343"/>
        <end position="406"/>
    </location>
</feature>
<evidence type="ECO:0000256" key="4">
    <source>
        <dbReference type="ARBA" id="ARBA00022490"/>
    </source>
</evidence>